<dbReference type="PANTHER" id="PTHR48011:SF4">
    <property type="entry name" value="MITOGEN-ACTIVATED PROTEIN KINASE KINASE KINASE 19"/>
    <property type="match status" value="1"/>
</dbReference>
<feature type="transmembrane region" description="Helical" evidence="2">
    <location>
        <begin position="84"/>
        <end position="104"/>
    </location>
</feature>
<dbReference type="SUPFAM" id="SSF56112">
    <property type="entry name" value="Protein kinase-like (PK-like)"/>
    <property type="match status" value="1"/>
</dbReference>
<evidence type="ECO:0000259" key="3">
    <source>
        <dbReference type="PROSITE" id="PS50011"/>
    </source>
</evidence>
<protein>
    <submittedName>
        <fullName evidence="4">Kinase-like domain-containing protein</fullName>
    </submittedName>
</protein>
<keyword evidence="2" id="KW-0812">Transmembrane</keyword>
<dbReference type="PROSITE" id="PS50011">
    <property type="entry name" value="PROTEIN_KINASE_DOM"/>
    <property type="match status" value="1"/>
</dbReference>
<dbReference type="PANTHER" id="PTHR48011">
    <property type="entry name" value="CCR4-NOT TRANSCRIPTIONAL COMPLEX SUBUNIT CAF120-RELATED"/>
    <property type="match status" value="1"/>
</dbReference>
<sequence>MSYYFREEEVPLGGTITYYYKRRFYYLYKGLVYSIIVYKDIIRNYSLMYYNRLLAINRRISYYILLDEVKLLRLRITINLYSSYFKYILLIVLRILFLIGITYYRVLYIGYYKIISFSLGYTIIINISITILYARVKGGLRSSRRSYYSLTTTRYLSYYSSNYIAILVTITRAISIEDILLYLVSNIVGIIDYKEVIVLKGREVISKLDIEVIFRMSAHVAPYPHLLRCYITIPAPQVRSDHVCMTVPQHNAHKRALTRSIWIMNFGDLQSVHIKLHNKRSVLMNTRPPNSESVSQSGEDTSQNHKRWKTRELLTVGMSAMIYQTSEDRIVKIPKLRTKDQPDFEFYNSVCQEELANEKAVIGRLGAHPHILRCFGFCGTGADDNGIEYAFANQGSLGALILDKQPSPLELRKEWIRSIAEAFDHVHSRRVFHGDIHLFNFLLHNDAISLCDFGQSELLPLDTDMMAWKSKQEETVQVEMLYLGYVFYSIMVWKETKYDWWETKTFPAMADRPSLDGIPFADVILKCWTGGYRSMAELKDEVSEAEEEMLRTRS</sequence>
<accession>A0ABR1NL94</accession>
<dbReference type="EMBL" id="JBBPBF010000002">
    <property type="protein sequence ID" value="KAK7615054.1"/>
    <property type="molecule type" value="Genomic_DNA"/>
</dbReference>
<keyword evidence="5" id="KW-1185">Reference proteome</keyword>
<proteinExistence type="predicted"/>
<feature type="transmembrane region" description="Helical" evidence="2">
    <location>
        <begin position="155"/>
        <end position="174"/>
    </location>
</feature>
<feature type="domain" description="Protein kinase" evidence="3">
    <location>
        <begin position="308"/>
        <end position="554"/>
    </location>
</feature>
<name>A0ABR1NL94_9PEZI</name>
<feature type="compositionally biased region" description="Polar residues" evidence="1">
    <location>
        <begin position="285"/>
        <end position="301"/>
    </location>
</feature>
<organism evidence="4 5">
    <name type="scientific">Phyllosticta paracitricarpa</name>
    <dbReference type="NCBI Taxonomy" id="2016321"/>
    <lineage>
        <taxon>Eukaryota</taxon>
        <taxon>Fungi</taxon>
        <taxon>Dikarya</taxon>
        <taxon>Ascomycota</taxon>
        <taxon>Pezizomycotina</taxon>
        <taxon>Dothideomycetes</taxon>
        <taxon>Dothideomycetes incertae sedis</taxon>
        <taxon>Botryosphaeriales</taxon>
        <taxon>Phyllostictaceae</taxon>
        <taxon>Phyllosticta</taxon>
    </lineage>
</organism>
<dbReference type="InterPro" id="IPR052751">
    <property type="entry name" value="Plant_MAPKKK"/>
</dbReference>
<dbReference type="InterPro" id="IPR000719">
    <property type="entry name" value="Prot_kinase_dom"/>
</dbReference>
<keyword evidence="2" id="KW-1133">Transmembrane helix</keyword>
<evidence type="ECO:0000313" key="5">
    <source>
        <dbReference type="Proteomes" id="UP001367316"/>
    </source>
</evidence>
<comment type="caution">
    <text evidence="4">The sequence shown here is derived from an EMBL/GenBank/DDBJ whole genome shotgun (WGS) entry which is preliminary data.</text>
</comment>
<feature type="transmembrane region" description="Helical" evidence="2">
    <location>
        <begin position="110"/>
        <end position="134"/>
    </location>
</feature>
<dbReference type="Pfam" id="PF00069">
    <property type="entry name" value="Pkinase"/>
    <property type="match status" value="1"/>
</dbReference>
<evidence type="ECO:0000256" key="2">
    <source>
        <dbReference type="SAM" id="Phobius"/>
    </source>
</evidence>
<gene>
    <name evidence="4" type="ORF">JOL62DRAFT_553166</name>
</gene>
<evidence type="ECO:0000313" key="4">
    <source>
        <dbReference type="EMBL" id="KAK7615054.1"/>
    </source>
</evidence>
<keyword evidence="2" id="KW-0472">Membrane</keyword>
<evidence type="ECO:0000256" key="1">
    <source>
        <dbReference type="SAM" id="MobiDB-lite"/>
    </source>
</evidence>
<dbReference type="Proteomes" id="UP001367316">
    <property type="component" value="Unassembled WGS sequence"/>
</dbReference>
<dbReference type="InterPro" id="IPR011009">
    <property type="entry name" value="Kinase-like_dom_sf"/>
</dbReference>
<reference evidence="4 5" key="1">
    <citation type="submission" date="2024-04" db="EMBL/GenBank/DDBJ databases">
        <title>Phyllosticta paracitricarpa is synonymous to the EU quarantine fungus P. citricarpa based on phylogenomic analyses.</title>
        <authorList>
            <consortium name="Lawrence Berkeley National Laboratory"/>
            <person name="Van ingen-buijs V.A."/>
            <person name="Van westerhoven A.C."/>
            <person name="Haridas S."/>
            <person name="Skiadas P."/>
            <person name="Martin F."/>
            <person name="Groenewald J.Z."/>
            <person name="Crous P.W."/>
            <person name="Seidl M.F."/>
        </authorList>
    </citation>
    <scope>NUCLEOTIDE SEQUENCE [LARGE SCALE GENOMIC DNA]</scope>
    <source>
        <strain evidence="4 5">CBS 141358</strain>
    </source>
</reference>
<feature type="region of interest" description="Disordered" evidence="1">
    <location>
        <begin position="285"/>
        <end position="306"/>
    </location>
</feature>
<dbReference type="Gene3D" id="1.10.510.10">
    <property type="entry name" value="Transferase(Phosphotransferase) domain 1"/>
    <property type="match status" value="1"/>
</dbReference>